<feature type="transmembrane region" description="Helical" evidence="8">
    <location>
        <begin position="179"/>
        <end position="203"/>
    </location>
</feature>
<evidence type="ECO:0000313" key="10">
    <source>
        <dbReference type="EMBL" id="GGA86074.1"/>
    </source>
</evidence>
<dbReference type="InterPro" id="IPR003663">
    <property type="entry name" value="Sugar/inositol_transpt"/>
</dbReference>
<dbReference type="PROSITE" id="PS00216">
    <property type="entry name" value="SUGAR_TRANSPORT_1"/>
    <property type="match status" value="1"/>
</dbReference>
<sequence>MLFMDKYTLRAFGYAAIVTIGGFVFGLDAAVISGTLRYITLEFGLTDLQVGTVVSAPALGVLIALVITGAICDSIGRKKTLLLIAILYILSAVGSAWATSYEMLVGARFIGGLAFTSLSLASMYIGEIAPPAQRGKLVSMNQLMIVLGLTAAYFSNYWLVGLLESNTAWVIEYNLLQDIWRWMLGVEIIPAVIWALLLLLVPLSPRWLVAKGRYDEAKVSLAKLMPAEKIDDELAAIIESSQQEHQKPMKLTEQFQVMFEKRFRLAIMIGVIFAAVQPLTGVNPILFYAPMVFEQTGIGTNAAFAQTLIIGVVSFVFTALAIVLVDRLGRRPLVNFGLIASIVCLVLCVTAFKQASYTLTADDVVQIETTLDSDVAEQLQPLVGQTFDSDTGYKNALIAAIGQDSYKAHESELIQAAVSINAMLVLIGIVGFIAAFHVSIGPLMWVVFSEIVPTQIRGVAIPGFALISSVISYFMQKFFPWQLANFGAADIFTSYAVAGLIGLVLLYRYLPETKNKSIEEVERLLNPQTA</sequence>
<reference evidence="11" key="1">
    <citation type="journal article" date="2019" name="Int. J. Syst. Evol. Microbiol.">
        <title>The Global Catalogue of Microorganisms (GCM) 10K type strain sequencing project: providing services to taxonomists for standard genome sequencing and annotation.</title>
        <authorList>
            <consortium name="The Broad Institute Genomics Platform"/>
            <consortium name="The Broad Institute Genome Sequencing Center for Infectious Disease"/>
            <person name="Wu L."/>
            <person name="Ma J."/>
        </authorList>
    </citation>
    <scope>NUCLEOTIDE SEQUENCE [LARGE SCALE GENOMIC DNA]</scope>
    <source>
        <strain evidence="11">CGMCC 1.10130</strain>
    </source>
</reference>
<feature type="transmembrane region" description="Helical" evidence="8">
    <location>
        <begin position="105"/>
        <end position="125"/>
    </location>
</feature>
<dbReference type="InterPro" id="IPR020846">
    <property type="entry name" value="MFS_dom"/>
</dbReference>
<dbReference type="Proteomes" id="UP000619743">
    <property type="component" value="Unassembled WGS sequence"/>
</dbReference>
<dbReference type="Pfam" id="PF00083">
    <property type="entry name" value="Sugar_tr"/>
    <property type="match status" value="2"/>
</dbReference>
<evidence type="ECO:0000259" key="9">
    <source>
        <dbReference type="PROSITE" id="PS50850"/>
    </source>
</evidence>
<feature type="transmembrane region" description="Helical" evidence="8">
    <location>
        <begin position="265"/>
        <end position="291"/>
    </location>
</feature>
<feature type="transmembrane region" description="Helical" evidence="8">
    <location>
        <begin position="332"/>
        <end position="352"/>
    </location>
</feature>
<feature type="transmembrane region" description="Helical" evidence="8">
    <location>
        <begin position="459"/>
        <end position="479"/>
    </location>
</feature>
<evidence type="ECO:0000256" key="5">
    <source>
        <dbReference type="ARBA" id="ARBA00022989"/>
    </source>
</evidence>
<dbReference type="PROSITE" id="PS50850">
    <property type="entry name" value="MFS"/>
    <property type="match status" value="1"/>
</dbReference>
<feature type="transmembrane region" description="Helical" evidence="8">
    <location>
        <begin position="491"/>
        <end position="510"/>
    </location>
</feature>
<name>A0A8J2U8E5_9GAMM</name>
<feature type="transmembrane region" description="Helical" evidence="8">
    <location>
        <begin position="303"/>
        <end position="325"/>
    </location>
</feature>
<dbReference type="InterPro" id="IPR005828">
    <property type="entry name" value="MFS_sugar_transport-like"/>
</dbReference>
<gene>
    <name evidence="10" type="ORF">GCM10011369_30150</name>
</gene>
<dbReference type="PRINTS" id="PR00171">
    <property type="entry name" value="SUGRTRNSPORT"/>
</dbReference>
<dbReference type="PANTHER" id="PTHR48020">
    <property type="entry name" value="PROTON MYO-INOSITOL COTRANSPORTER"/>
    <property type="match status" value="1"/>
</dbReference>
<keyword evidence="11" id="KW-1185">Reference proteome</keyword>
<dbReference type="InterPro" id="IPR036259">
    <property type="entry name" value="MFS_trans_sf"/>
</dbReference>
<organism evidence="10 11">
    <name type="scientific">Neiella marina</name>
    <dbReference type="NCBI Taxonomy" id="508461"/>
    <lineage>
        <taxon>Bacteria</taxon>
        <taxon>Pseudomonadati</taxon>
        <taxon>Pseudomonadota</taxon>
        <taxon>Gammaproteobacteria</taxon>
        <taxon>Alteromonadales</taxon>
        <taxon>Echinimonadaceae</taxon>
        <taxon>Neiella</taxon>
    </lineage>
</organism>
<evidence type="ECO:0000256" key="3">
    <source>
        <dbReference type="ARBA" id="ARBA00022448"/>
    </source>
</evidence>
<feature type="transmembrane region" description="Helical" evidence="8">
    <location>
        <begin position="48"/>
        <end position="68"/>
    </location>
</feature>
<keyword evidence="4 8" id="KW-0812">Transmembrane</keyword>
<dbReference type="PANTHER" id="PTHR48020:SF12">
    <property type="entry name" value="PROTON MYO-INOSITOL COTRANSPORTER"/>
    <property type="match status" value="1"/>
</dbReference>
<feature type="transmembrane region" description="Helical" evidence="8">
    <location>
        <begin position="80"/>
        <end position="99"/>
    </location>
</feature>
<comment type="similarity">
    <text evidence="2 7">Belongs to the major facilitator superfamily. Sugar transporter (TC 2.A.1.1) family.</text>
</comment>
<dbReference type="SUPFAM" id="SSF103473">
    <property type="entry name" value="MFS general substrate transporter"/>
    <property type="match status" value="1"/>
</dbReference>
<evidence type="ECO:0000256" key="1">
    <source>
        <dbReference type="ARBA" id="ARBA00004141"/>
    </source>
</evidence>
<dbReference type="Gene3D" id="1.20.1250.20">
    <property type="entry name" value="MFS general substrate transporter like domains"/>
    <property type="match status" value="2"/>
</dbReference>
<keyword evidence="6 8" id="KW-0472">Membrane</keyword>
<accession>A0A8J2U8E5</accession>
<feature type="domain" description="Major facilitator superfamily (MFS) profile" evidence="9">
    <location>
        <begin position="14"/>
        <end position="514"/>
    </location>
</feature>
<dbReference type="InterPro" id="IPR005829">
    <property type="entry name" value="Sugar_transporter_CS"/>
</dbReference>
<proteinExistence type="inferred from homology"/>
<evidence type="ECO:0000256" key="4">
    <source>
        <dbReference type="ARBA" id="ARBA00022692"/>
    </source>
</evidence>
<dbReference type="GO" id="GO:0022857">
    <property type="term" value="F:transmembrane transporter activity"/>
    <property type="evidence" value="ECO:0007669"/>
    <property type="project" value="InterPro"/>
</dbReference>
<evidence type="ECO:0000313" key="11">
    <source>
        <dbReference type="Proteomes" id="UP000619743"/>
    </source>
</evidence>
<comment type="caution">
    <text evidence="10">The sequence shown here is derived from an EMBL/GenBank/DDBJ whole genome shotgun (WGS) entry which is preliminary data.</text>
</comment>
<dbReference type="NCBIfam" id="TIGR00879">
    <property type="entry name" value="SP"/>
    <property type="match status" value="1"/>
</dbReference>
<keyword evidence="3 7" id="KW-0813">Transport</keyword>
<comment type="subcellular location">
    <subcellularLocation>
        <location evidence="1">Membrane</location>
        <topology evidence="1">Multi-pass membrane protein</topology>
    </subcellularLocation>
</comment>
<evidence type="ECO:0000256" key="8">
    <source>
        <dbReference type="SAM" id="Phobius"/>
    </source>
</evidence>
<feature type="transmembrane region" description="Helical" evidence="8">
    <location>
        <begin position="12"/>
        <end position="36"/>
    </location>
</feature>
<feature type="transmembrane region" description="Helical" evidence="8">
    <location>
        <begin position="422"/>
        <end position="447"/>
    </location>
</feature>
<evidence type="ECO:0000256" key="2">
    <source>
        <dbReference type="ARBA" id="ARBA00010992"/>
    </source>
</evidence>
<dbReference type="AlphaFoldDB" id="A0A8J2U8E5"/>
<dbReference type="GO" id="GO:0016020">
    <property type="term" value="C:membrane"/>
    <property type="evidence" value="ECO:0007669"/>
    <property type="project" value="UniProtKB-SubCell"/>
</dbReference>
<evidence type="ECO:0000256" key="7">
    <source>
        <dbReference type="RuleBase" id="RU003346"/>
    </source>
</evidence>
<feature type="transmembrane region" description="Helical" evidence="8">
    <location>
        <begin position="137"/>
        <end position="159"/>
    </location>
</feature>
<evidence type="ECO:0000256" key="6">
    <source>
        <dbReference type="ARBA" id="ARBA00023136"/>
    </source>
</evidence>
<dbReference type="InterPro" id="IPR050814">
    <property type="entry name" value="Myo-inositol_Transporter"/>
</dbReference>
<protein>
    <recommendedName>
        <fullName evidence="9">Major facilitator superfamily (MFS) profile domain-containing protein</fullName>
    </recommendedName>
</protein>
<dbReference type="EMBL" id="BMDX01000019">
    <property type="protein sequence ID" value="GGA86074.1"/>
    <property type="molecule type" value="Genomic_DNA"/>
</dbReference>
<keyword evidence="5 8" id="KW-1133">Transmembrane helix</keyword>